<dbReference type="Proteomes" id="UP001391051">
    <property type="component" value="Unassembled WGS sequence"/>
</dbReference>
<comment type="caution">
    <text evidence="1">The sequence shown here is derived from an EMBL/GenBank/DDBJ whole genome shotgun (WGS) entry which is preliminary data.</text>
</comment>
<evidence type="ECO:0000313" key="1">
    <source>
        <dbReference type="EMBL" id="KAK7959411.1"/>
    </source>
</evidence>
<accession>A0ABR1QMF9</accession>
<dbReference type="GeneID" id="92073549"/>
<gene>
    <name evidence="1" type="ORF">PG986_004265</name>
</gene>
<dbReference type="EMBL" id="JAQQWE010000003">
    <property type="protein sequence ID" value="KAK7959411.1"/>
    <property type="molecule type" value="Genomic_DNA"/>
</dbReference>
<organism evidence="1 2">
    <name type="scientific">Apiospora aurea</name>
    <dbReference type="NCBI Taxonomy" id="335848"/>
    <lineage>
        <taxon>Eukaryota</taxon>
        <taxon>Fungi</taxon>
        <taxon>Dikarya</taxon>
        <taxon>Ascomycota</taxon>
        <taxon>Pezizomycotina</taxon>
        <taxon>Sordariomycetes</taxon>
        <taxon>Xylariomycetidae</taxon>
        <taxon>Amphisphaeriales</taxon>
        <taxon>Apiosporaceae</taxon>
        <taxon>Apiospora</taxon>
    </lineage>
</organism>
<dbReference type="Pfam" id="PF26639">
    <property type="entry name" value="Het-6_barrel"/>
    <property type="match status" value="1"/>
</dbReference>
<protein>
    <submittedName>
        <fullName evidence="1">HET domain-containing protein</fullName>
    </submittedName>
</protein>
<keyword evidence="2" id="KW-1185">Reference proteome</keyword>
<dbReference type="PANTHER" id="PTHR24148">
    <property type="entry name" value="ANKYRIN REPEAT DOMAIN-CONTAINING PROTEIN 39 HOMOLOG-RELATED"/>
    <property type="match status" value="1"/>
</dbReference>
<dbReference type="PANTHER" id="PTHR24148:SF81">
    <property type="entry name" value="HETEROKARYON INCOMPATIBILITY DOMAIN-CONTAINING PROTEIN"/>
    <property type="match status" value="1"/>
</dbReference>
<dbReference type="RefSeq" id="XP_066703114.1">
    <property type="nucleotide sequence ID" value="XM_066840487.1"/>
</dbReference>
<name>A0ABR1QMF9_9PEZI</name>
<dbReference type="InterPro" id="IPR052895">
    <property type="entry name" value="HetReg/Transcr_Mod"/>
</dbReference>
<evidence type="ECO:0000313" key="2">
    <source>
        <dbReference type="Proteomes" id="UP001391051"/>
    </source>
</evidence>
<sequence>MMQPYRHERLESPDSIRLLDLLPARKWDAPVECRIRQMTIDKARDKYEALSDIFFLEQFRDFIPVCQTWCQSCTEMLKSPEQTAYGNSESLRRAAQRAITLSLFGNEDCSSWWDLMLYPNCSKLSPVEIRDSARRHNPALFESSQQSPSNIIIGYLESEQRNLESPIQLTQWCVNRLANWAFLVTSSGYLGRTYRTCQEGDQLWLLAGSANPVVLRRSRSEYQFVAPAFFDGMMDGELWPDNEEELDFLTLI</sequence>
<reference evidence="1 2" key="1">
    <citation type="submission" date="2023-01" db="EMBL/GenBank/DDBJ databases">
        <title>Analysis of 21 Apiospora genomes using comparative genomics revels a genus with tremendous synthesis potential of carbohydrate active enzymes and secondary metabolites.</title>
        <authorList>
            <person name="Sorensen T."/>
        </authorList>
    </citation>
    <scope>NUCLEOTIDE SEQUENCE [LARGE SCALE GENOMIC DNA]</scope>
    <source>
        <strain evidence="1 2">CBS 24483</strain>
    </source>
</reference>
<proteinExistence type="predicted"/>